<dbReference type="RefSeq" id="WP_048378068.1">
    <property type="nucleotide sequence ID" value="NZ_FNRS01000001.1"/>
</dbReference>
<dbReference type="Proteomes" id="UP000183155">
    <property type="component" value="Unassembled WGS sequence"/>
</dbReference>
<protein>
    <recommendedName>
        <fullName evidence="1">DUF4123 domain-containing protein</fullName>
    </recommendedName>
</protein>
<dbReference type="AlphaFoldDB" id="A0A0J6GYJ0"/>
<reference evidence="3 5" key="2">
    <citation type="submission" date="2016-10" db="EMBL/GenBank/DDBJ databases">
        <authorList>
            <person name="Varghese N."/>
            <person name="Submissions S."/>
        </authorList>
    </citation>
    <scope>NUCLEOTIDE SEQUENCE [LARGE SCALE GENOMIC DNA]</scope>
    <source>
        <strain evidence="3 5">BS3652</strain>
    </source>
</reference>
<dbReference type="STRING" id="47884.SAMN04490203_1030"/>
<organism evidence="2 4">
    <name type="scientific">Pseudomonas taetrolens</name>
    <dbReference type="NCBI Taxonomy" id="47884"/>
    <lineage>
        <taxon>Bacteria</taxon>
        <taxon>Pseudomonadati</taxon>
        <taxon>Pseudomonadota</taxon>
        <taxon>Gammaproteobacteria</taxon>
        <taxon>Pseudomonadales</taxon>
        <taxon>Pseudomonadaceae</taxon>
        <taxon>Pseudomonas</taxon>
    </lineage>
</organism>
<name>A0A0J6GYJ0_PSETA</name>
<feature type="domain" description="DUF4123" evidence="1">
    <location>
        <begin position="5"/>
        <end position="123"/>
    </location>
</feature>
<dbReference type="InterPro" id="IPR025391">
    <property type="entry name" value="DUF4123"/>
</dbReference>
<evidence type="ECO:0000313" key="4">
    <source>
        <dbReference type="Proteomes" id="UP000036395"/>
    </source>
</evidence>
<dbReference type="OrthoDB" id="6878614at2"/>
<dbReference type="PATRIC" id="fig|47884.3.peg.689"/>
<reference evidence="2 4" key="1">
    <citation type="submission" date="2015-02" db="EMBL/GenBank/DDBJ databases">
        <title>Pseudomonas helleri sp. nov. and Pseudomonas weihenstephanensis sp. nov., isolated from raw cows milk.</title>
        <authorList>
            <person name="von Neubeck M."/>
            <person name="Huptas C."/>
            <person name="Wenning M."/>
            <person name="Scherer S."/>
        </authorList>
    </citation>
    <scope>NUCLEOTIDE SEQUENCE [LARGE SCALE GENOMIC DNA]</scope>
    <source>
        <strain evidence="2 4">DSM 21104</strain>
    </source>
</reference>
<evidence type="ECO:0000313" key="3">
    <source>
        <dbReference type="EMBL" id="SEB72027.1"/>
    </source>
</evidence>
<dbReference type="EMBL" id="FNRS01000001">
    <property type="protein sequence ID" value="SEB72027.1"/>
    <property type="molecule type" value="Genomic_DNA"/>
</dbReference>
<dbReference type="Proteomes" id="UP000036395">
    <property type="component" value="Unassembled WGS sequence"/>
</dbReference>
<accession>A0A0J6GYJ0</accession>
<keyword evidence="5" id="KW-1185">Reference proteome</keyword>
<dbReference type="EMBL" id="JYLA01000001">
    <property type="protein sequence ID" value="KMM86685.1"/>
    <property type="molecule type" value="Genomic_DNA"/>
</dbReference>
<comment type="caution">
    <text evidence="2">The sequence shown here is derived from an EMBL/GenBank/DDBJ whole genome shotgun (WGS) entry which is preliminary data.</text>
</comment>
<dbReference type="Pfam" id="PF13503">
    <property type="entry name" value="DUF4123"/>
    <property type="match status" value="1"/>
</dbReference>
<gene>
    <name evidence="3" type="ORF">SAMN04490203_1030</name>
    <name evidence="2" type="ORF">TU78_01470</name>
</gene>
<evidence type="ECO:0000313" key="5">
    <source>
        <dbReference type="Proteomes" id="UP000183155"/>
    </source>
</evidence>
<evidence type="ECO:0000259" key="1">
    <source>
        <dbReference type="Pfam" id="PF13503"/>
    </source>
</evidence>
<sequence>MTRAYLLLDSHQIPNLYPRLYELAQLTTPHSLYLTTRYAELAHRGPVLAAVEPNSALARVFVEQWQEKAGIWLESDVDEATLVAHLRSLVHVALGSDVTAFFRFYDPRITRLWLADLPAGERDRLMGPVRLIRLPNDDGSTWLLRQENPDQPFNRYGHAPWLSLSPERLEHLCQGKRTQFAQRLIAHCQRYFPASLQGLAPAAREQWAQGCQHNAARQGYSAEDEVMSWVGLYACLGETFPDAPSHDVFRQLLAERDASPQQRLDNVLDELIRQLIIGEVAA</sequence>
<evidence type="ECO:0000313" key="2">
    <source>
        <dbReference type="EMBL" id="KMM86685.1"/>
    </source>
</evidence>
<proteinExistence type="predicted"/>